<dbReference type="AlphaFoldDB" id="A0A4R6U4D9"/>
<dbReference type="RefSeq" id="WP_133580174.1">
    <property type="nucleotide sequence ID" value="NZ_SNYJ01000006.1"/>
</dbReference>
<organism evidence="2 3">
    <name type="scientific">Aureibacillus halotolerans</name>
    <dbReference type="NCBI Taxonomy" id="1508390"/>
    <lineage>
        <taxon>Bacteria</taxon>
        <taxon>Bacillati</taxon>
        <taxon>Bacillota</taxon>
        <taxon>Bacilli</taxon>
        <taxon>Bacillales</taxon>
        <taxon>Bacillaceae</taxon>
        <taxon>Aureibacillus</taxon>
    </lineage>
</organism>
<reference evidence="2 3" key="1">
    <citation type="submission" date="2019-03" db="EMBL/GenBank/DDBJ databases">
        <title>Genomic Encyclopedia of Type Strains, Phase IV (KMG-IV): sequencing the most valuable type-strain genomes for metagenomic binning, comparative biology and taxonomic classification.</title>
        <authorList>
            <person name="Goeker M."/>
        </authorList>
    </citation>
    <scope>NUCLEOTIDE SEQUENCE [LARGE SCALE GENOMIC DNA]</scope>
    <source>
        <strain evidence="2 3">DSM 28697</strain>
    </source>
</reference>
<comment type="caution">
    <text evidence="2">The sequence shown here is derived from an EMBL/GenBank/DDBJ whole genome shotgun (WGS) entry which is preliminary data.</text>
</comment>
<keyword evidence="3" id="KW-1185">Reference proteome</keyword>
<dbReference type="OrthoDB" id="9792998at2"/>
<keyword evidence="1" id="KW-0812">Transmembrane</keyword>
<sequence>MRKKIPLLAAALCFIWPGVGQVYNDDGAKGILFAVVYAGLMVTYVKVIPDFGQIFLIIAMFYSIVHAYKMADYTNQAGKTQSQS</sequence>
<dbReference type="Proteomes" id="UP000295632">
    <property type="component" value="Unassembled WGS sequence"/>
</dbReference>
<dbReference type="EMBL" id="SNYJ01000006">
    <property type="protein sequence ID" value="TDQ40352.1"/>
    <property type="molecule type" value="Genomic_DNA"/>
</dbReference>
<feature type="transmembrane region" description="Helical" evidence="1">
    <location>
        <begin position="54"/>
        <end position="71"/>
    </location>
</feature>
<keyword evidence="1" id="KW-0472">Membrane</keyword>
<name>A0A4R6U4D9_9BACI</name>
<evidence type="ECO:0008006" key="4">
    <source>
        <dbReference type="Google" id="ProtNLM"/>
    </source>
</evidence>
<proteinExistence type="predicted"/>
<protein>
    <recommendedName>
        <fullName evidence="4">TM2 domain-containing protein</fullName>
    </recommendedName>
</protein>
<evidence type="ECO:0000313" key="3">
    <source>
        <dbReference type="Proteomes" id="UP000295632"/>
    </source>
</evidence>
<keyword evidence="1" id="KW-1133">Transmembrane helix</keyword>
<evidence type="ECO:0000256" key="1">
    <source>
        <dbReference type="SAM" id="Phobius"/>
    </source>
</evidence>
<accession>A0A4R6U4D9</accession>
<evidence type="ECO:0000313" key="2">
    <source>
        <dbReference type="EMBL" id="TDQ40352.1"/>
    </source>
</evidence>
<gene>
    <name evidence="2" type="ORF">EV213_10668</name>
</gene>